<reference evidence="13 14" key="1">
    <citation type="submission" date="2018-06" db="EMBL/GenBank/DDBJ databases">
        <title>Genomic Encyclopedia of Archaeal and Bacterial Type Strains, Phase II (KMG-II): from individual species to whole genera.</title>
        <authorList>
            <person name="Goeker M."/>
        </authorList>
    </citation>
    <scope>NUCLEOTIDE SEQUENCE [LARGE SCALE GENOMIC DNA]</scope>
    <source>
        <strain evidence="13 14">DSM 18774</strain>
    </source>
</reference>
<dbReference type="InterPro" id="IPR000283">
    <property type="entry name" value="NADH_UbQ_OxRdtase_75kDa_su_CS"/>
</dbReference>
<evidence type="ECO:0000313" key="13">
    <source>
        <dbReference type="EMBL" id="PZX57553.1"/>
    </source>
</evidence>
<dbReference type="GO" id="GO:0003954">
    <property type="term" value="F:NADH dehydrogenase activity"/>
    <property type="evidence" value="ECO:0007669"/>
    <property type="project" value="TreeGrafter"/>
</dbReference>
<keyword evidence="4" id="KW-0001">2Fe-2S</keyword>
<dbReference type="GO" id="GO:0046872">
    <property type="term" value="F:metal ion binding"/>
    <property type="evidence" value="ECO:0007669"/>
    <property type="project" value="UniProtKB-KW"/>
</dbReference>
<dbReference type="InterPro" id="IPR019574">
    <property type="entry name" value="NADH_UbQ_OxRdtase_Gsu_4Fe4S-bd"/>
</dbReference>
<evidence type="ECO:0000259" key="11">
    <source>
        <dbReference type="PROSITE" id="PS51669"/>
    </source>
</evidence>
<dbReference type="PROSITE" id="PS51085">
    <property type="entry name" value="2FE2S_FER_2"/>
    <property type="match status" value="1"/>
</dbReference>
<organism evidence="13 14">
    <name type="scientific">Cereibacter changlensis</name>
    <dbReference type="NCBI Taxonomy" id="402884"/>
    <lineage>
        <taxon>Bacteria</taxon>
        <taxon>Pseudomonadati</taxon>
        <taxon>Pseudomonadota</taxon>
        <taxon>Alphaproteobacteria</taxon>
        <taxon>Rhodobacterales</taxon>
        <taxon>Paracoccaceae</taxon>
        <taxon>Cereibacter</taxon>
    </lineage>
</organism>
<dbReference type="SUPFAM" id="SSF54292">
    <property type="entry name" value="2Fe-2S ferredoxin-like"/>
    <property type="match status" value="1"/>
</dbReference>
<feature type="domain" description="4Fe-4S Mo/W bis-MGD-type" evidence="11">
    <location>
        <begin position="220"/>
        <end position="276"/>
    </location>
</feature>
<comment type="similarity">
    <text evidence="2">Belongs to the complex I 75 kDa subunit family.</text>
</comment>
<keyword evidence="3" id="KW-0004">4Fe-4S</keyword>
<keyword evidence="7" id="KW-0408">Iron</keyword>
<dbReference type="PANTHER" id="PTHR43105:SF10">
    <property type="entry name" value="NADH-QUINONE OXIDOREDUCTASE SUBUNIT G"/>
    <property type="match status" value="1"/>
</dbReference>
<dbReference type="GO" id="GO:0048038">
    <property type="term" value="F:quinone binding"/>
    <property type="evidence" value="ECO:0007669"/>
    <property type="project" value="UniProtKB-KW"/>
</dbReference>
<keyword evidence="8" id="KW-0411">Iron-sulfur</keyword>
<keyword evidence="6" id="KW-0479">Metal-binding</keyword>
<dbReference type="EMBL" id="QKZS01000002">
    <property type="protein sequence ID" value="PZX57553.1"/>
    <property type="molecule type" value="Genomic_DNA"/>
</dbReference>
<protein>
    <submittedName>
        <fullName evidence="13">NADH dehydrogenase subunit G</fullName>
    </submittedName>
</protein>
<evidence type="ECO:0000259" key="10">
    <source>
        <dbReference type="PROSITE" id="PS51085"/>
    </source>
</evidence>
<dbReference type="Gene3D" id="3.40.50.740">
    <property type="match status" value="1"/>
</dbReference>
<dbReference type="GO" id="GO:0008137">
    <property type="term" value="F:NADH dehydrogenase (ubiquinone) activity"/>
    <property type="evidence" value="ECO:0007669"/>
    <property type="project" value="InterPro"/>
</dbReference>
<dbReference type="InterPro" id="IPR006963">
    <property type="entry name" value="Mopterin_OxRdtase_4Fe-4S_dom"/>
</dbReference>
<dbReference type="Gene3D" id="3.10.20.740">
    <property type="match status" value="1"/>
</dbReference>
<dbReference type="SUPFAM" id="SSF50692">
    <property type="entry name" value="ADC-like"/>
    <property type="match status" value="1"/>
</dbReference>
<keyword evidence="9" id="KW-0830">Ubiquinone</keyword>
<dbReference type="GO" id="GO:0051539">
    <property type="term" value="F:4 iron, 4 sulfur cluster binding"/>
    <property type="evidence" value="ECO:0007669"/>
    <property type="project" value="UniProtKB-KW"/>
</dbReference>
<dbReference type="RefSeq" id="WP_111467277.1">
    <property type="nucleotide sequence ID" value="NZ_QKZS01000002.1"/>
</dbReference>
<dbReference type="SMART" id="SM00929">
    <property type="entry name" value="NADH-G_4Fe-4S_3"/>
    <property type="match status" value="1"/>
</dbReference>
<dbReference type="InterPro" id="IPR001041">
    <property type="entry name" value="2Fe-2S_ferredoxin-type"/>
</dbReference>
<accession>A0A2W7R9H5</accession>
<feature type="domain" description="4Fe-4S His(Cys)3-ligated-type" evidence="12">
    <location>
        <begin position="82"/>
        <end position="121"/>
    </location>
</feature>
<gene>
    <name evidence="13" type="ORF">LX76_01099</name>
</gene>
<dbReference type="Gene3D" id="2.20.25.90">
    <property type="entry name" value="ADC-like domains"/>
    <property type="match status" value="1"/>
</dbReference>
<dbReference type="InterPro" id="IPR036010">
    <property type="entry name" value="2Fe-2S_ferredoxin-like_sf"/>
</dbReference>
<proteinExistence type="inferred from homology"/>
<dbReference type="Pfam" id="PF10588">
    <property type="entry name" value="NADH-G_4Fe-4S_3"/>
    <property type="match status" value="1"/>
</dbReference>
<dbReference type="Pfam" id="PF04879">
    <property type="entry name" value="Molybdop_Fe4S4"/>
    <property type="match status" value="1"/>
</dbReference>
<evidence type="ECO:0000256" key="5">
    <source>
        <dbReference type="ARBA" id="ARBA00022719"/>
    </source>
</evidence>
<dbReference type="GO" id="GO:0016020">
    <property type="term" value="C:membrane"/>
    <property type="evidence" value="ECO:0007669"/>
    <property type="project" value="InterPro"/>
</dbReference>
<dbReference type="GO" id="GO:0051537">
    <property type="term" value="F:2 iron, 2 sulfur cluster binding"/>
    <property type="evidence" value="ECO:0007669"/>
    <property type="project" value="UniProtKB-KW"/>
</dbReference>
<dbReference type="AlphaFoldDB" id="A0A2W7R9H5"/>
<sequence>MKLTLNGREIEAEAGRDLLTTCLENGVDVPHFCWDGDLGSVGACRLCAVRVYDGPEDRVGRIEMSCMTPAKEGQRIETADPEAEAFRAHVIEWTMLNHPHDCAVCEEAGACHLQDMTVATGHHTRRSTAPKRTHRNQDLGPLLTHEMNRCIACYRCVRFYRDYAGGADLEVFGAHDRVYFGRAKDGALESPFAGNLAELCPTGVFNDKHWSRHYARRWDMRTTPSICAHCAVGCNVTLFERGGTLRQVQNRYHGAVNGSFLCDRGRFGMLNAEASRPLPRVDGAVVGADVALEAARALLPGAIGIGSPRASVEANFALRDLVGADRFFAGVTEAEAALVGRMAAILAAGPARIASVKDIESADAALILGEDLTGTAPRAALALRVMARGAARDLAAEKGVPAWMEAAARVAGEGRRSPVALVTPLPDALDPLAELPLRRPPEEIGHFGQAVAAVLRGGASGDPEVRAVAALLRGAKAPLVIAGAGLGLAGPVEAAAAIALALGPKARLALFAPEANSMGLALLGAPGLEGAVAALEAAPAPVIVLENDLSRRAPVERLMEAATQVIALDSLETPLTARADLVLPVAAQAEAAGTFVNHEGRAQRFFAGRPSELPAAWRLLAALGGKSSDSFDALLARIAAEIPALAGIVDAAPAADAGPIPRAPARCSGRTADDLAGRVAEGQPHNDPDSPFVWSMEGKAAPPALLPAPQRAGMHSVSAVYQAMERIGGPLKGGDPGALLLTHAAPAGPALQDARPAGEGLVLLPLHDPFRGSETDAASAILAARAPAPRLVLHPEDAAALGLAEGAAVRLDGQPCPAPLSLDPALPRGHVGVSAGLTARGARRVMLEVLA</sequence>
<dbReference type="InterPro" id="IPR054351">
    <property type="entry name" value="NADH_UbQ_OxRdtase_ferredoxin"/>
</dbReference>
<evidence type="ECO:0000256" key="1">
    <source>
        <dbReference type="ARBA" id="ARBA00001966"/>
    </source>
</evidence>
<dbReference type="Pfam" id="PF13510">
    <property type="entry name" value="Fer2_4"/>
    <property type="match status" value="1"/>
</dbReference>
<dbReference type="PROSITE" id="PS00641">
    <property type="entry name" value="COMPLEX1_75K_1"/>
    <property type="match status" value="1"/>
</dbReference>
<evidence type="ECO:0000256" key="4">
    <source>
        <dbReference type="ARBA" id="ARBA00022714"/>
    </source>
</evidence>
<name>A0A2W7R9H5_9RHOB</name>
<evidence type="ECO:0000256" key="6">
    <source>
        <dbReference type="ARBA" id="ARBA00022723"/>
    </source>
</evidence>
<feature type="domain" description="2Fe-2S ferredoxin-type" evidence="10">
    <location>
        <begin position="1"/>
        <end position="82"/>
    </location>
</feature>
<dbReference type="SUPFAM" id="SSF54862">
    <property type="entry name" value="4Fe-4S ferredoxins"/>
    <property type="match status" value="1"/>
</dbReference>
<evidence type="ECO:0000256" key="7">
    <source>
        <dbReference type="ARBA" id="ARBA00023004"/>
    </source>
</evidence>
<evidence type="ECO:0000259" key="12">
    <source>
        <dbReference type="PROSITE" id="PS51839"/>
    </source>
</evidence>
<dbReference type="Proteomes" id="UP000249538">
    <property type="component" value="Unassembled WGS sequence"/>
</dbReference>
<dbReference type="InterPro" id="IPR009010">
    <property type="entry name" value="Asp_de-COase-like_dom_sf"/>
</dbReference>
<dbReference type="PROSITE" id="PS51839">
    <property type="entry name" value="4FE4S_HC3"/>
    <property type="match status" value="1"/>
</dbReference>
<dbReference type="PANTHER" id="PTHR43105">
    <property type="entry name" value="RESPIRATORY NITRATE REDUCTASE"/>
    <property type="match status" value="1"/>
</dbReference>
<evidence type="ECO:0000256" key="8">
    <source>
        <dbReference type="ARBA" id="ARBA00023014"/>
    </source>
</evidence>
<dbReference type="PROSITE" id="PS51669">
    <property type="entry name" value="4FE4S_MOW_BIS_MGD"/>
    <property type="match status" value="1"/>
</dbReference>
<dbReference type="CDD" id="cd00207">
    <property type="entry name" value="fer2"/>
    <property type="match status" value="1"/>
</dbReference>
<dbReference type="SMART" id="SM00926">
    <property type="entry name" value="Molybdop_Fe4S4"/>
    <property type="match status" value="1"/>
</dbReference>
<keyword evidence="5" id="KW-0874">Quinone</keyword>
<dbReference type="SUPFAM" id="SSF53706">
    <property type="entry name" value="Formate dehydrogenase/DMSO reductase, domains 1-3"/>
    <property type="match status" value="1"/>
</dbReference>
<comment type="cofactor">
    <cofactor evidence="1">
        <name>[4Fe-4S] cluster</name>
        <dbReference type="ChEBI" id="CHEBI:49883"/>
    </cofactor>
</comment>
<dbReference type="Pfam" id="PF22117">
    <property type="entry name" value="Fer4_Nqo3"/>
    <property type="match status" value="1"/>
</dbReference>
<evidence type="ECO:0000313" key="14">
    <source>
        <dbReference type="Proteomes" id="UP000249538"/>
    </source>
</evidence>
<dbReference type="GO" id="GO:0042773">
    <property type="term" value="P:ATP synthesis coupled electron transport"/>
    <property type="evidence" value="ECO:0007669"/>
    <property type="project" value="InterPro"/>
</dbReference>
<evidence type="ECO:0000256" key="9">
    <source>
        <dbReference type="ARBA" id="ARBA00023075"/>
    </source>
</evidence>
<evidence type="ECO:0000256" key="2">
    <source>
        <dbReference type="ARBA" id="ARBA00005404"/>
    </source>
</evidence>
<dbReference type="PROSITE" id="PS00643">
    <property type="entry name" value="COMPLEX1_75K_3"/>
    <property type="match status" value="1"/>
</dbReference>
<comment type="caution">
    <text evidence="13">The sequence shown here is derived from an EMBL/GenBank/DDBJ whole genome shotgun (WGS) entry which is preliminary data.</text>
</comment>
<dbReference type="InterPro" id="IPR050123">
    <property type="entry name" value="Prok_molybdopt-oxidoreductase"/>
</dbReference>
<evidence type="ECO:0000256" key="3">
    <source>
        <dbReference type="ARBA" id="ARBA00022485"/>
    </source>
</evidence>